<feature type="coiled-coil region" evidence="1">
    <location>
        <begin position="568"/>
        <end position="595"/>
    </location>
</feature>
<dbReference type="AlphaFoldDB" id="A0A1C3EBV0"/>
<organism evidence="3 4">
    <name type="scientific">Planctopirus hydrillae</name>
    <dbReference type="NCBI Taxonomy" id="1841610"/>
    <lineage>
        <taxon>Bacteria</taxon>
        <taxon>Pseudomonadati</taxon>
        <taxon>Planctomycetota</taxon>
        <taxon>Planctomycetia</taxon>
        <taxon>Planctomycetales</taxon>
        <taxon>Planctomycetaceae</taxon>
        <taxon>Planctopirus</taxon>
    </lineage>
</organism>
<keyword evidence="2" id="KW-0812">Transmembrane</keyword>
<dbReference type="OrthoDB" id="238366at2"/>
<sequence>MPTDQTLRPVVRQSQIESLLADLSRWAQNSATSSVVREQQRLLGSLLVAAPELVARIQSPLLIATFGGTGVGKSTLVNALVGAEITRAGVTRPTTCVPTLVIHQETSLSSLGFSTPRSSAALRETSSPEFHVQQLDLPILKQFALLDFPDVDVDEVAIEGSNLARVRELLPLCDVLLVVSTQEKYRQARLQTELRAAASHARVLFVQTFADRDDDIREDWRQDLVRDFELVEIFFVDSKKALEESRRGMRPAGEFGQLMATLEQESIDGLRPLLRHNNLIDLIENTLSQARSALAAHRPMVQRVSDRLEAEDRKLTANLSERLKTELESEQQPWEERLISAVAETWTISPLSALLRFRARWSTFLGSYALLRSRTVVQATIAGSLQAVDWLQRSQRDSQARAALDQLGTSALTEADLRNLASIVQGDASQAGFDPIDWSTDQRRQEAGQLQLTMCLKARELVDQLVQKLVKSNASPLVRWGYEILLCLFPAWLLWRICYNFFYEAFWLGKPHLETSFYFPAALLLAGWCALWVWLITRRLKRGLQHEIRALASDLARQQIPGGLFVQLRERVDQFEQFEREVQNLHERARVIQKDLRNRPTHLGFSRHQKLLDTSKTP</sequence>
<dbReference type="RefSeq" id="WP_068848226.1">
    <property type="nucleotide sequence ID" value="NZ_LYDR01000103.1"/>
</dbReference>
<gene>
    <name evidence="3" type="ORF">A6X21_05410</name>
</gene>
<evidence type="ECO:0000256" key="2">
    <source>
        <dbReference type="SAM" id="Phobius"/>
    </source>
</evidence>
<dbReference type="Proteomes" id="UP000094828">
    <property type="component" value="Unassembled WGS sequence"/>
</dbReference>
<keyword evidence="4" id="KW-1185">Reference proteome</keyword>
<dbReference type="SUPFAM" id="SSF52540">
    <property type="entry name" value="P-loop containing nucleoside triphosphate hydrolases"/>
    <property type="match status" value="1"/>
</dbReference>
<evidence type="ECO:0000256" key="1">
    <source>
        <dbReference type="SAM" id="Coils"/>
    </source>
</evidence>
<keyword evidence="1" id="KW-0175">Coiled coil</keyword>
<name>A0A1C3EBV0_9PLAN</name>
<reference evidence="3 4" key="1">
    <citation type="submission" date="2016-05" db="EMBL/GenBank/DDBJ databases">
        <title>Genomic and physiological characterization of Planctopirus sp. isolated from fresh water lake.</title>
        <authorList>
            <person name="Subhash Y."/>
            <person name="Ramana C."/>
        </authorList>
    </citation>
    <scope>NUCLEOTIDE SEQUENCE [LARGE SCALE GENOMIC DNA]</scope>
    <source>
        <strain evidence="3 4">JC280</strain>
    </source>
</reference>
<dbReference type="STRING" id="1841610.A6X21_05410"/>
<comment type="caution">
    <text evidence="3">The sequence shown here is derived from an EMBL/GenBank/DDBJ whole genome shotgun (WGS) entry which is preliminary data.</text>
</comment>
<keyword evidence="2" id="KW-1133">Transmembrane helix</keyword>
<feature type="transmembrane region" description="Helical" evidence="2">
    <location>
        <begin position="517"/>
        <end position="536"/>
    </location>
</feature>
<proteinExistence type="predicted"/>
<protein>
    <submittedName>
        <fullName evidence="3">Uncharacterized protein</fullName>
    </submittedName>
</protein>
<accession>A0A1C3EBV0</accession>
<evidence type="ECO:0000313" key="3">
    <source>
        <dbReference type="EMBL" id="ODA30722.1"/>
    </source>
</evidence>
<keyword evidence="2" id="KW-0472">Membrane</keyword>
<dbReference type="Gene3D" id="3.40.50.300">
    <property type="entry name" value="P-loop containing nucleotide triphosphate hydrolases"/>
    <property type="match status" value="1"/>
</dbReference>
<dbReference type="EMBL" id="LYDR01000103">
    <property type="protein sequence ID" value="ODA30722.1"/>
    <property type="molecule type" value="Genomic_DNA"/>
</dbReference>
<dbReference type="InterPro" id="IPR027417">
    <property type="entry name" value="P-loop_NTPase"/>
</dbReference>
<evidence type="ECO:0000313" key="4">
    <source>
        <dbReference type="Proteomes" id="UP000094828"/>
    </source>
</evidence>